<dbReference type="Pfam" id="PF11791">
    <property type="entry name" value="Aconitase_B_N"/>
    <property type="match status" value="1"/>
</dbReference>
<gene>
    <name evidence="7" type="ORF">ACFOKF_12485</name>
</gene>
<keyword evidence="7" id="KW-0456">Lyase</keyword>
<dbReference type="SUPFAM" id="SSF74778">
    <property type="entry name" value="Aconitase B, N-terminal domain"/>
    <property type="match status" value="1"/>
</dbReference>
<dbReference type="InterPro" id="IPR015928">
    <property type="entry name" value="Aconitase/3IPM_dehydase_swvl"/>
</dbReference>
<dbReference type="SUPFAM" id="SSF52016">
    <property type="entry name" value="LeuD/IlvD-like"/>
    <property type="match status" value="1"/>
</dbReference>
<dbReference type="NCBIfam" id="NF006690">
    <property type="entry name" value="PRK09238.1"/>
    <property type="match status" value="1"/>
</dbReference>
<dbReference type="Gene3D" id="3.40.1060.10">
    <property type="entry name" value="Aconitase, Domain 2"/>
    <property type="match status" value="1"/>
</dbReference>
<dbReference type="GO" id="GO:0003994">
    <property type="term" value="F:aconitate hydratase activity"/>
    <property type="evidence" value="ECO:0007669"/>
    <property type="project" value="UniProtKB-EC"/>
</dbReference>
<dbReference type="InterPro" id="IPR036008">
    <property type="entry name" value="Aconitase_4Fe-4S_dom"/>
</dbReference>
<evidence type="ECO:0000313" key="8">
    <source>
        <dbReference type="Proteomes" id="UP001595681"/>
    </source>
</evidence>
<feature type="domain" description="Aconitase B swivel" evidence="5">
    <location>
        <begin position="176"/>
        <end position="406"/>
    </location>
</feature>
<protein>
    <submittedName>
        <fullName evidence="7">Bifunctional aconitate hydratase 2/2-methylisocitrate dehydratase</fullName>
        <ecNumber evidence="7">4.2.1.3</ecNumber>
        <ecNumber evidence="7">4.2.1.99</ecNumber>
    </submittedName>
</protein>
<dbReference type="PANTHER" id="PTHR43160:SF4">
    <property type="entry name" value="ACONITATE HYDRATASE B"/>
    <property type="match status" value="1"/>
</dbReference>
<dbReference type="Gene3D" id="1.25.40.310">
    <property type="entry name" value="Aconitate B, HEAT-like domain"/>
    <property type="match status" value="1"/>
</dbReference>
<dbReference type="InterPro" id="IPR015931">
    <property type="entry name" value="Acnase/IPM_dHydase_lsu_aba_1/3"/>
</dbReference>
<evidence type="ECO:0000256" key="2">
    <source>
        <dbReference type="ARBA" id="ARBA00023004"/>
    </source>
</evidence>
<keyword evidence="3" id="KW-0411">Iron-sulfur</keyword>
<evidence type="ECO:0000259" key="6">
    <source>
        <dbReference type="Pfam" id="PF11791"/>
    </source>
</evidence>
<dbReference type="InterPro" id="IPR050926">
    <property type="entry name" value="Aconitase/IPM_isomerase"/>
</dbReference>
<dbReference type="InterPro" id="IPR015933">
    <property type="entry name" value="Aconitase_B_HEAT-like_dom"/>
</dbReference>
<dbReference type="GO" id="GO:0047456">
    <property type="term" value="F:2-methylisocitrate dehydratase activity"/>
    <property type="evidence" value="ECO:0007669"/>
    <property type="project" value="UniProtKB-EC"/>
</dbReference>
<evidence type="ECO:0000256" key="3">
    <source>
        <dbReference type="ARBA" id="ARBA00023014"/>
    </source>
</evidence>
<dbReference type="EC" id="4.2.1.99" evidence="7"/>
<feature type="domain" description="Aconitase/3-isopropylmalate dehydratase large subunit alpha/beta/alpha" evidence="4">
    <location>
        <begin position="411"/>
        <end position="895"/>
    </location>
</feature>
<name>A0ABV7NIJ6_9SPHN</name>
<keyword evidence="2" id="KW-0408">Iron</keyword>
<evidence type="ECO:0000259" key="4">
    <source>
        <dbReference type="Pfam" id="PF00330"/>
    </source>
</evidence>
<dbReference type="SUPFAM" id="SSF53732">
    <property type="entry name" value="Aconitase iron-sulfur domain"/>
    <property type="match status" value="1"/>
</dbReference>
<dbReference type="EMBL" id="JBHRVU010000004">
    <property type="protein sequence ID" value="MFC3441986.1"/>
    <property type="molecule type" value="Genomic_DNA"/>
</dbReference>
<dbReference type="Gene3D" id="3.30.499.10">
    <property type="entry name" value="Aconitase, domain 3"/>
    <property type="match status" value="2"/>
</dbReference>
<comment type="caution">
    <text evidence="7">The sequence shown here is derived from an EMBL/GenBank/DDBJ whole genome shotgun (WGS) entry which is preliminary data.</text>
</comment>
<evidence type="ECO:0000259" key="5">
    <source>
        <dbReference type="Pfam" id="PF06434"/>
    </source>
</evidence>
<proteinExistence type="predicted"/>
<accession>A0ABV7NIJ6</accession>
<keyword evidence="8" id="KW-1185">Reference proteome</keyword>
<dbReference type="InterPro" id="IPR015929">
    <property type="entry name" value="Aconitase_B_swivel"/>
</dbReference>
<dbReference type="Gene3D" id="3.20.19.10">
    <property type="entry name" value="Aconitase, domain 4"/>
    <property type="match status" value="1"/>
</dbReference>
<dbReference type="InterPro" id="IPR001030">
    <property type="entry name" value="Acoase/IPM_deHydtase_lsu_aba"/>
</dbReference>
<evidence type="ECO:0000313" key="7">
    <source>
        <dbReference type="EMBL" id="MFC3441986.1"/>
    </source>
</evidence>
<dbReference type="Pfam" id="PF06434">
    <property type="entry name" value="Aconitase_2_N"/>
    <property type="match status" value="1"/>
</dbReference>
<dbReference type="PANTHER" id="PTHR43160">
    <property type="entry name" value="ACONITATE HYDRATASE B"/>
    <property type="match status" value="1"/>
</dbReference>
<feature type="domain" description="Aconitase B HEAT-like" evidence="6">
    <location>
        <begin position="6"/>
        <end position="162"/>
    </location>
</feature>
<reference evidence="8" key="1">
    <citation type="journal article" date="2019" name="Int. J. Syst. Evol. Microbiol.">
        <title>The Global Catalogue of Microorganisms (GCM) 10K type strain sequencing project: providing services to taxonomists for standard genome sequencing and annotation.</title>
        <authorList>
            <consortium name="The Broad Institute Genomics Platform"/>
            <consortium name="The Broad Institute Genome Sequencing Center for Infectious Disease"/>
            <person name="Wu L."/>
            <person name="Ma J."/>
        </authorList>
    </citation>
    <scope>NUCLEOTIDE SEQUENCE [LARGE SCALE GENOMIC DNA]</scope>
    <source>
        <strain evidence="8">CCM 7491</strain>
    </source>
</reference>
<dbReference type="RefSeq" id="WP_380796003.1">
    <property type="nucleotide sequence ID" value="NZ_JBHRVU010000004.1"/>
</dbReference>
<dbReference type="Proteomes" id="UP001595681">
    <property type="component" value="Unassembled WGS sequence"/>
</dbReference>
<evidence type="ECO:0000256" key="1">
    <source>
        <dbReference type="ARBA" id="ARBA00022723"/>
    </source>
</evidence>
<dbReference type="InterPro" id="IPR036288">
    <property type="entry name" value="Aconitase_B_HEAT-like_dom_sf"/>
</dbReference>
<dbReference type="Pfam" id="PF00330">
    <property type="entry name" value="Aconitase"/>
    <property type="match status" value="1"/>
</dbReference>
<keyword evidence="1" id="KW-0479">Metal-binding</keyword>
<dbReference type="EC" id="4.2.1.3" evidence="7"/>
<sequence>MSIYLDYLAEIESRKTQGLAPKPIDDGALVAELIALIQDAGSEHRADALQFFIYNTLPGTTSAAAVKADFLKKIVVGDVTVAEITPAFALELLSHMKGGPSIAVLLDIALGDDAALASQAGDVLKTQVFLYDADMFRLRDAYAAGNAVAKDVLESYANAEFFVKLPDVEGEIKVVTFIAGEGDISTDLLSPGNQAHSRSDRELHGQCMISPAAQQEIQALKIQHPDKRVMLIAEKGTMGVGSSRMSGVNNVALWAGKQQSPYVPFVNYAPVVAGTNGISPIFATTVDVTGGIGLNLKNWVKMTGPDGKAILNNDGNPVLEEKFSVATGTVLKIDVKNKKLTDEAGNELVDVAASFTPQKMEFMKAGSSYAIVFGKKLQTFAAETLGIEAPKVFAPNKEITVENQGLTAVEKIFNRNAVGVTPGKVLHAGSDVRVKVNIVGSQDTTGLMTAQELEAMAATVISPLVDGAYQSGCHTASVWDKKAQANIPKLMSFMNNFGLITARDPKGVYHAMTDVIHKVLNDITVDDWAIIIGGDSHTRMSKGVAFGADSGTVALALATGEATMPIPQSVKVTFKGQMAPYMDFRDVVHATQAQMLHQFGGENVFQGRIIEVHIGTLLADQAFTFTDWTAEMKAKASICISNDETLIASLEIAKSRIQIMIDKGMENAAGTLKGLIALADKRIAEIRSGEKPALAPDANAKYFAEVVVDLDLIDEPMIADPDVNNADVSKRYTHDTIRPVSYYGGTKKVDLGFIGSCMVHKGDMKILAQMLKNVEATQGKVEFKAPLVVAPPTYNIVDELKAEGDWDVLQKYAGFEFDDAHPKNAARTEYENMLYLERPGCNLCMGNQEKAAKGDTVLATSTRLFQGRVVEDTAEKKGESLLASTPLVVLSTILGRTPNMDEYKVAVAGIDLTKFAPPAAH</sequence>
<organism evidence="7 8">
    <name type="scientific">Sphingobium rhizovicinum</name>
    <dbReference type="NCBI Taxonomy" id="432308"/>
    <lineage>
        <taxon>Bacteria</taxon>
        <taxon>Pseudomonadati</taxon>
        <taxon>Pseudomonadota</taxon>
        <taxon>Alphaproteobacteria</taxon>
        <taxon>Sphingomonadales</taxon>
        <taxon>Sphingomonadaceae</taxon>
        <taxon>Sphingobium</taxon>
    </lineage>
</organism>
<dbReference type="InterPro" id="IPR015932">
    <property type="entry name" value="Aconitase_dom2"/>
</dbReference>